<sequence>MKTDSAEELSGCSGQVVKTKLNLRDNHHGLKSCRNIGCCIIGLRSDELDTGAGRPSRVVVEIMDEGLDSTSSAGKEERGDFQYGKGEHQMVEVPNSKRMDSLGVGQMSSNFGKHRFPDTKAMDKALKTNEDECLIQHLNVKCTNR</sequence>
<organism evidence="2 3">
    <name type="scientific">Trichonephila clavata</name>
    <name type="common">Joro spider</name>
    <name type="synonym">Nephila clavata</name>
    <dbReference type="NCBI Taxonomy" id="2740835"/>
    <lineage>
        <taxon>Eukaryota</taxon>
        <taxon>Metazoa</taxon>
        <taxon>Ecdysozoa</taxon>
        <taxon>Arthropoda</taxon>
        <taxon>Chelicerata</taxon>
        <taxon>Arachnida</taxon>
        <taxon>Araneae</taxon>
        <taxon>Araneomorphae</taxon>
        <taxon>Entelegynae</taxon>
        <taxon>Araneoidea</taxon>
        <taxon>Nephilidae</taxon>
        <taxon>Trichonephila</taxon>
    </lineage>
</organism>
<gene>
    <name evidence="2" type="ORF">TNCT_91081</name>
</gene>
<reference evidence="2" key="1">
    <citation type="submission" date="2020-07" db="EMBL/GenBank/DDBJ databases">
        <title>Multicomponent nature underlies the extraordinary mechanical properties of spider dragline silk.</title>
        <authorList>
            <person name="Kono N."/>
            <person name="Nakamura H."/>
            <person name="Mori M."/>
            <person name="Yoshida Y."/>
            <person name="Ohtoshi R."/>
            <person name="Malay A.D."/>
            <person name="Moran D.A.P."/>
            <person name="Tomita M."/>
            <person name="Numata K."/>
            <person name="Arakawa K."/>
        </authorList>
    </citation>
    <scope>NUCLEOTIDE SEQUENCE</scope>
</reference>
<dbReference type="EMBL" id="BMAO01003569">
    <property type="protein sequence ID" value="GFQ88776.1"/>
    <property type="molecule type" value="Genomic_DNA"/>
</dbReference>
<evidence type="ECO:0000313" key="2">
    <source>
        <dbReference type="EMBL" id="GFQ88776.1"/>
    </source>
</evidence>
<accession>A0A8X6KYC9</accession>
<proteinExistence type="predicted"/>
<dbReference type="AlphaFoldDB" id="A0A8X6KYC9"/>
<feature type="region of interest" description="Disordered" evidence="1">
    <location>
        <begin position="68"/>
        <end position="87"/>
    </location>
</feature>
<keyword evidence="3" id="KW-1185">Reference proteome</keyword>
<evidence type="ECO:0000256" key="1">
    <source>
        <dbReference type="SAM" id="MobiDB-lite"/>
    </source>
</evidence>
<feature type="compositionally biased region" description="Basic and acidic residues" evidence="1">
    <location>
        <begin position="74"/>
        <end position="87"/>
    </location>
</feature>
<dbReference type="Proteomes" id="UP000887116">
    <property type="component" value="Unassembled WGS sequence"/>
</dbReference>
<protein>
    <submittedName>
        <fullName evidence="2">Uncharacterized protein</fullName>
    </submittedName>
</protein>
<evidence type="ECO:0000313" key="3">
    <source>
        <dbReference type="Proteomes" id="UP000887116"/>
    </source>
</evidence>
<comment type="caution">
    <text evidence="2">The sequence shown here is derived from an EMBL/GenBank/DDBJ whole genome shotgun (WGS) entry which is preliminary data.</text>
</comment>
<name>A0A8X6KYC9_TRICU</name>